<sequence length="62" mass="7085">MTKEEALGLFHNVTKQLNTDGGIPTQLFPMERTVVIEPGTWVYRIPNNNPTDDNSSVENYYQ</sequence>
<feature type="non-terminal residue" evidence="1">
    <location>
        <position position="62"/>
    </location>
</feature>
<dbReference type="RefSeq" id="XP_014144656.1">
    <property type="nucleotide sequence ID" value="XM_014289181.1"/>
</dbReference>
<name>A0A0L0F2B7_9EUKA</name>
<evidence type="ECO:0000313" key="1">
    <source>
        <dbReference type="EMBL" id="KNC70754.1"/>
    </source>
</evidence>
<accession>A0A0L0F2B7</accession>
<reference evidence="1 2" key="1">
    <citation type="submission" date="2011-02" db="EMBL/GenBank/DDBJ databases">
        <title>The Genome Sequence of Sphaeroforma arctica JP610.</title>
        <authorList>
            <consortium name="The Broad Institute Genome Sequencing Platform"/>
            <person name="Russ C."/>
            <person name="Cuomo C."/>
            <person name="Young S.K."/>
            <person name="Zeng Q."/>
            <person name="Gargeya S."/>
            <person name="Alvarado L."/>
            <person name="Berlin A."/>
            <person name="Chapman S.B."/>
            <person name="Chen Z."/>
            <person name="Freedman E."/>
            <person name="Gellesch M."/>
            <person name="Goldberg J."/>
            <person name="Griggs A."/>
            <person name="Gujja S."/>
            <person name="Heilman E."/>
            <person name="Heiman D."/>
            <person name="Howarth C."/>
            <person name="Mehta T."/>
            <person name="Neiman D."/>
            <person name="Pearson M."/>
            <person name="Roberts A."/>
            <person name="Saif S."/>
            <person name="Shea T."/>
            <person name="Shenoy N."/>
            <person name="Sisk P."/>
            <person name="Stolte C."/>
            <person name="Sykes S."/>
            <person name="White J."/>
            <person name="Yandava C."/>
            <person name="Burger G."/>
            <person name="Gray M.W."/>
            <person name="Holland P.W.H."/>
            <person name="King N."/>
            <person name="Lang F.B.F."/>
            <person name="Roger A.J."/>
            <person name="Ruiz-Trillo I."/>
            <person name="Haas B."/>
            <person name="Nusbaum C."/>
            <person name="Birren B."/>
        </authorList>
    </citation>
    <scope>NUCLEOTIDE SEQUENCE [LARGE SCALE GENOMIC DNA]</scope>
    <source>
        <strain evidence="1 2">JP610</strain>
    </source>
</reference>
<dbReference type="AlphaFoldDB" id="A0A0L0F2B7"/>
<protein>
    <submittedName>
        <fullName evidence="1">Uncharacterized protein</fullName>
    </submittedName>
</protein>
<gene>
    <name evidence="1" type="ORF">SARC_16714</name>
</gene>
<evidence type="ECO:0000313" key="2">
    <source>
        <dbReference type="Proteomes" id="UP000054560"/>
    </source>
</evidence>
<dbReference type="EMBL" id="KQ250297">
    <property type="protein sequence ID" value="KNC70754.1"/>
    <property type="molecule type" value="Genomic_DNA"/>
</dbReference>
<dbReference type="GeneID" id="25917218"/>
<organism evidence="1 2">
    <name type="scientific">Sphaeroforma arctica JP610</name>
    <dbReference type="NCBI Taxonomy" id="667725"/>
    <lineage>
        <taxon>Eukaryota</taxon>
        <taxon>Ichthyosporea</taxon>
        <taxon>Ichthyophonida</taxon>
        <taxon>Sphaeroforma</taxon>
    </lineage>
</organism>
<dbReference type="Proteomes" id="UP000054560">
    <property type="component" value="Unassembled WGS sequence"/>
</dbReference>
<keyword evidence="2" id="KW-1185">Reference proteome</keyword>
<proteinExistence type="predicted"/>